<keyword evidence="3" id="KW-1185">Reference proteome</keyword>
<protein>
    <submittedName>
        <fullName evidence="2">Uncharacterized protein</fullName>
    </submittedName>
</protein>
<accession>A0A0V8JIY8</accession>
<dbReference type="EMBL" id="LNQP01000057">
    <property type="protein sequence ID" value="KSU87013.1"/>
    <property type="molecule type" value="Genomic_DNA"/>
</dbReference>
<feature type="signal peptide" evidence="1">
    <location>
        <begin position="1"/>
        <end position="24"/>
    </location>
</feature>
<proteinExistence type="predicted"/>
<evidence type="ECO:0000313" key="2">
    <source>
        <dbReference type="EMBL" id="KSU87013.1"/>
    </source>
</evidence>
<dbReference type="AlphaFoldDB" id="A0A0V8JIY8"/>
<organism evidence="2 3">
    <name type="scientific">Priestia veravalensis</name>
    <dbReference type="NCBI Taxonomy" id="1414648"/>
    <lineage>
        <taxon>Bacteria</taxon>
        <taxon>Bacillati</taxon>
        <taxon>Bacillota</taxon>
        <taxon>Bacilli</taxon>
        <taxon>Bacillales</taxon>
        <taxon>Bacillaceae</taxon>
        <taxon>Priestia</taxon>
    </lineage>
</organism>
<evidence type="ECO:0000256" key="1">
    <source>
        <dbReference type="SAM" id="SignalP"/>
    </source>
</evidence>
<reference evidence="2 3" key="1">
    <citation type="submission" date="2015-11" db="EMBL/GenBank/DDBJ databases">
        <title>Bacillus caseinolyticus sp nov.</title>
        <authorList>
            <person name="Dastager S.G."/>
            <person name="Mawlankar R."/>
        </authorList>
    </citation>
    <scope>NUCLEOTIDE SEQUENCE [LARGE SCALE GENOMIC DNA]</scope>
    <source>
        <strain evidence="2 3">SGD-V-76</strain>
    </source>
</reference>
<name>A0A0V8JIY8_9BACI</name>
<comment type="caution">
    <text evidence="2">The sequence shown here is derived from an EMBL/GenBank/DDBJ whole genome shotgun (WGS) entry which is preliminary data.</text>
</comment>
<dbReference type="Proteomes" id="UP000053681">
    <property type="component" value="Unassembled WGS sequence"/>
</dbReference>
<sequence length="63" mass="6603">MKISKKLIAPVLGASLLVPTMVSAAEPAQMQPTVVTPAADLRSTLDQLLSEHFVLAVTAMTKA</sequence>
<keyword evidence="1" id="KW-0732">Signal</keyword>
<feature type="chain" id="PRO_5006893955" evidence="1">
    <location>
        <begin position="25"/>
        <end position="63"/>
    </location>
</feature>
<evidence type="ECO:0000313" key="3">
    <source>
        <dbReference type="Proteomes" id="UP000053681"/>
    </source>
</evidence>
<gene>
    <name evidence="2" type="ORF">AS180_15590</name>
</gene>